<dbReference type="SUPFAM" id="SSF51735">
    <property type="entry name" value="NAD(P)-binding Rossmann-fold domains"/>
    <property type="match status" value="1"/>
</dbReference>
<evidence type="ECO:0000313" key="6">
    <source>
        <dbReference type="Proteomes" id="UP001597519"/>
    </source>
</evidence>
<evidence type="ECO:0000313" key="5">
    <source>
        <dbReference type="EMBL" id="MFD2829062.1"/>
    </source>
</evidence>
<organism evidence="5 6">
    <name type="scientific">Corticicoccus populi</name>
    <dbReference type="NCBI Taxonomy" id="1812821"/>
    <lineage>
        <taxon>Bacteria</taxon>
        <taxon>Bacillati</taxon>
        <taxon>Bacillota</taxon>
        <taxon>Bacilli</taxon>
        <taxon>Bacillales</taxon>
        <taxon>Staphylococcaceae</taxon>
        <taxon>Corticicoccus</taxon>
    </lineage>
</organism>
<dbReference type="InterPro" id="IPR020904">
    <property type="entry name" value="Sc_DH/Rdtase_CS"/>
</dbReference>
<dbReference type="PANTHER" id="PTHR43115:SF4">
    <property type="entry name" value="DEHYDROGENASE_REDUCTASE SDR FAMILY MEMBER 11"/>
    <property type="match status" value="1"/>
</dbReference>
<dbReference type="Pfam" id="PF00106">
    <property type="entry name" value="adh_short"/>
    <property type="match status" value="1"/>
</dbReference>
<keyword evidence="2 5" id="KW-0560">Oxidoreductase</keyword>
<dbReference type="InterPro" id="IPR036291">
    <property type="entry name" value="NAD(P)-bd_dom_sf"/>
</dbReference>
<evidence type="ECO:0000259" key="4">
    <source>
        <dbReference type="SMART" id="SM00822"/>
    </source>
</evidence>
<accession>A0ABW5WRC4</accession>
<dbReference type="EC" id="1.-.-.-" evidence="5"/>
<evidence type="ECO:0000256" key="2">
    <source>
        <dbReference type="ARBA" id="ARBA00023002"/>
    </source>
</evidence>
<comment type="similarity">
    <text evidence="1 3">Belongs to the short-chain dehydrogenases/reductases (SDR) family.</text>
</comment>
<dbReference type="PRINTS" id="PR00080">
    <property type="entry name" value="SDRFAMILY"/>
</dbReference>
<comment type="caution">
    <text evidence="5">The sequence shown here is derived from an EMBL/GenBank/DDBJ whole genome shotgun (WGS) entry which is preliminary data.</text>
</comment>
<dbReference type="Proteomes" id="UP001597519">
    <property type="component" value="Unassembled WGS sequence"/>
</dbReference>
<feature type="domain" description="Ketoreductase" evidence="4">
    <location>
        <begin position="6"/>
        <end position="188"/>
    </location>
</feature>
<name>A0ABW5WRC4_9STAP</name>
<dbReference type="Gene3D" id="3.40.50.720">
    <property type="entry name" value="NAD(P)-binding Rossmann-like Domain"/>
    <property type="match status" value="1"/>
</dbReference>
<dbReference type="SMART" id="SM00822">
    <property type="entry name" value="PKS_KR"/>
    <property type="match status" value="1"/>
</dbReference>
<dbReference type="RefSeq" id="WP_377770726.1">
    <property type="nucleotide sequence ID" value="NZ_JBHUOQ010000001.1"/>
</dbReference>
<dbReference type="EMBL" id="JBHUOQ010000001">
    <property type="protein sequence ID" value="MFD2829062.1"/>
    <property type="molecule type" value="Genomic_DNA"/>
</dbReference>
<reference evidence="6" key="1">
    <citation type="journal article" date="2019" name="Int. J. Syst. Evol. Microbiol.">
        <title>The Global Catalogue of Microorganisms (GCM) 10K type strain sequencing project: providing services to taxonomists for standard genome sequencing and annotation.</title>
        <authorList>
            <consortium name="The Broad Institute Genomics Platform"/>
            <consortium name="The Broad Institute Genome Sequencing Center for Infectious Disease"/>
            <person name="Wu L."/>
            <person name="Ma J."/>
        </authorList>
    </citation>
    <scope>NUCLEOTIDE SEQUENCE [LARGE SCALE GENOMIC DNA]</scope>
    <source>
        <strain evidence="6">KCTC 33575</strain>
    </source>
</reference>
<protein>
    <submittedName>
        <fullName evidence="5">SDR family oxidoreductase</fullName>
        <ecNumber evidence="5">1.-.-.-</ecNumber>
    </submittedName>
</protein>
<dbReference type="GO" id="GO:0016491">
    <property type="term" value="F:oxidoreductase activity"/>
    <property type="evidence" value="ECO:0007669"/>
    <property type="project" value="UniProtKB-KW"/>
</dbReference>
<evidence type="ECO:0000256" key="3">
    <source>
        <dbReference type="RuleBase" id="RU000363"/>
    </source>
</evidence>
<evidence type="ECO:0000256" key="1">
    <source>
        <dbReference type="ARBA" id="ARBA00006484"/>
    </source>
</evidence>
<keyword evidence="6" id="KW-1185">Reference proteome</keyword>
<dbReference type="InterPro" id="IPR002347">
    <property type="entry name" value="SDR_fam"/>
</dbReference>
<dbReference type="InterPro" id="IPR057326">
    <property type="entry name" value="KR_dom"/>
</dbReference>
<dbReference type="PANTHER" id="PTHR43115">
    <property type="entry name" value="DEHYDROGENASE/REDUCTASE SDR FAMILY MEMBER 11"/>
    <property type="match status" value="1"/>
</dbReference>
<dbReference type="PRINTS" id="PR00081">
    <property type="entry name" value="GDHRDH"/>
</dbReference>
<proteinExistence type="inferred from homology"/>
<dbReference type="CDD" id="cd05233">
    <property type="entry name" value="SDR_c"/>
    <property type="match status" value="1"/>
</dbReference>
<dbReference type="PROSITE" id="PS00061">
    <property type="entry name" value="ADH_SHORT"/>
    <property type="match status" value="1"/>
</dbReference>
<sequence>MTVQDKVIVITGASSGIGRATAELLAEKGAKVVIGARREDSLKEITENINENGGASSYQVTDVVNKEDVENLVNHALNTYGKVDAIFNNAGVMPLSNLEKLKIDDWNKMIDVNIKGVLNGIAAALPVMQKQGHGHIINTGSTASHHVAPTAAVYAGTKYAVKAISEGLRQESGKDVKVTLISPGVTDTELGNDITDENIAGGLKEQRKSALSPRVIAESVVYALEQPDHVDVSEVLVRERGLG</sequence>
<gene>
    <name evidence="5" type="ORF">ACFSX4_01190</name>
</gene>